<protein>
    <submittedName>
        <fullName evidence="10">Uncharacterized protein</fullName>
    </submittedName>
</protein>
<dbReference type="AlphaFoldDB" id="A5BM31"/>
<evidence type="ECO:0000256" key="1">
    <source>
        <dbReference type="ARBA" id="ARBA00004123"/>
    </source>
</evidence>
<feature type="compositionally biased region" description="Pro residues" evidence="6">
    <location>
        <begin position="369"/>
        <end position="379"/>
    </location>
</feature>
<feature type="domain" description="SANT" evidence="8">
    <location>
        <begin position="7"/>
        <end position="62"/>
    </location>
</feature>
<dbReference type="InterPro" id="IPR017884">
    <property type="entry name" value="SANT_dom"/>
</dbReference>
<sequence>MTGDEVSDSSLWSREQNKAFENALATYPEDLSDRWEKIAADVPGKTLEEVKHHYELLVEDVTQIESGSVPLPCYNSSSEGSSSHVGDEAVGKKGSHFSNSESNHGGKASRSDQERRKGVAWTEDEHRLLKADGRWQMFKTRIGFKVGFGKKVKFWKDKWYGDSSLRESFPKLYSIASFKDALGGASDRTLAWDKACAGVHSCGTSNQACALSAESGSDSWGISGIDDELVAVVGESLALIWFMREECNRRISEGRVSASGEVLHSWNCAIGDFAYERELFLLGLDKYGKGDWRSISRNFVVTRTPTQVASHAQKYFIRLNSMNKDRRRSSIHDITSVGNGDISVPQGPITGQTNGSASGASSGKSTKPTPQPPAGPPPGVGMYGSTTIGQPIGGPLVSAVGTPVNLSAPPHMAYGVRAPVPGAVVPGAPMNMGPMTYPMPHTSAHRTGDYMTHARVRLMGSFRLEPE</sequence>
<dbReference type="PROSITE" id="PS51293">
    <property type="entry name" value="SANT"/>
    <property type="match status" value="2"/>
</dbReference>
<feature type="region of interest" description="Disordered" evidence="6">
    <location>
        <begin position="72"/>
        <end position="120"/>
    </location>
</feature>
<comment type="subcellular location">
    <subcellularLocation>
        <location evidence="1">Nucleus</location>
    </subcellularLocation>
</comment>
<reference evidence="10" key="1">
    <citation type="journal article" date="2007" name="PLoS ONE">
        <title>The first genome sequence of an elite grapevine cultivar (Pinot noir Vitis vinifera L.): coping with a highly heterozygous genome.</title>
        <authorList>
            <person name="Velasco R."/>
            <person name="Zharkikh A."/>
            <person name="Troggio M."/>
            <person name="Cartwright D.A."/>
            <person name="Cestaro A."/>
            <person name="Pruss D."/>
            <person name="Pindo M."/>
            <person name="FitzGerald L.M."/>
            <person name="Vezzulli S."/>
            <person name="Reid J."/>
            <person name="Malacarne G."/>
            <person name="Iliev D."/>
            <person name="Coppola G."/>
            <person name="Wardell B."/>
            <person name="Micheletti D."/>
            <person name="Macalma T."/>
            <person name="Facci M."/>
            <person name="Mitchell J.T."/>
            <person name="Perazzolli M."/>
            <person name="Eldredge G."/>
            <person name="Gatto P."/>
            <person name="Oyzerski R."/>
            <person name="Moretto M."/>
            <person name="Gutin N."/>
            <person name="Stefanini M."/>
            <person name="Chen Y."/>
            <person name="Segala C."/>
            <person name="Davenport C."/>
            <person name="Dematte L."/>
            <person name="Mraz A."/>
            <person name="Battilana J."/>
            <person name="Stormo K."/>
            <person name="Costa F."/>
            <person name="Tao Q."/>
            <person name="Si-Ammour A."/>
            <person name="Harkins T."/>
            <person name="Lackey A."/>
            <person name="Perbost C."/>
            <person name="Taillon B."/>
            <person name="Stella A."/>
            <person name="Solovyev V."/>
            <person name="Fawcett J.A."/>
            <person name="Sterck L."/>
            <person name="Vandepoele K."/>
            <person name="Grando S.M."/>
            <person name="Toppo S."/>
            <person name="Moser C."/>
            <person name="Lanchbury J."/>
            <person name="Bogden R."/>
            <person name="Skolnick M."/>
            <person name="Sgaramella V."/>
            <person name="Bhatnagar S.K."/>
            <person name="Fontana P."/>
            <person name="Gutin A."/>
            <person name="Van de Peer Y."/>
            <person name="Salamini F."/>
            <person name="Viola R."/>
        </authorList>
    </citation>
    <scope>NUCLEOTIDE SEQUENCE</scope>
</reference>
<dbReference type="Pfam" id="PF00249">
    <property type="entry name" value="Myb_DNA-binding"/>
    <property type="match status" value="2"/>
</dbReference>
<dbReference type="SUPFAM" id="SSF46689">
    <property type="entry name" value="Homeodomain-like"/>
    <property type="match status" value="2"/>
</dbReference>
<dbReference type="CDD" id="cd00167">
    <property type="entry name" value="SANT"/>
    <property type="match status" value="2"/>
</dbReference>
<dbReference type="PROSITE" id="PS50090">
    <property type="entry name" value="MYB_LIKE"/>
    <property type="match status" value="1"/>
</dbReference>
<keyword evidence="2" id="KW-0805">Transcription regulation</keyword>
<dbReference type="EMBL" id="AM464211">
    <property type="protein sequence ID" value="CAN61550.1"/>
    <property type="molecule type" value="Genomic_DNA"/>
</dbReference>
<dbReference type="InterPro" id="IPR006447">
    <property type="entry name" value="Myb_dom_plants"/>
</dbReference>
<gene>
    <name evidence="10" type="ORF">VITISV_028268</name>
</gene>
<dbReference type="PANTHER" id="PTHR44042">
    <property type="entry name" value="DUPLICATED HOMEODOMAIN-LIKE SUPERFAMILY PROTEIN-RELATED"/>
    <property type="match status" value="1"/>
</dbReference>
<organism evidence="10">
    <name type="scientific">Vitis vinifera</name>
    <name type="common">Grape</name>
    <dbReference type="NCBI Taxonomy" id="29760"/>
    <lineage>
        <taxon>Eukaryota</taxon>
        <taxon>Viridiplantae</taxon>
        <taxon>Streptophyta</taxon>
        <taxon>Embryophyta</taxon>
        <taxon>Tracheophyta</taxon>
        <taxon>Spermatophyta</taxon>
        <taxon>Magnoliopsida</taxon>
        <taxon>eudicotyledons</taxon>
        <taxon>Gunneridae</taxon>
        <taxon>Pentapetalae</taxon>
        <taxon>rosids</taxon>
        <taxon>Vitales</taxon>
        <taxon>Vitaceae</taxon>
        <taxon>Viteae</taxon>
        <taxon>Vitis</taxon>
    </lineage>
</organism>
<accession>A5BM31</accession>
<dbReference type="ExpressionAtlas" id="A5BM31">
    <property type="expression patterns" value="baseline and differential"/>
</dbReference>
<feature type="domain" description="Myb-like" evidence="7">
    <location>
        <begin position="12"/>
        <end position="58"/>
    </location>
</feature>
<dbReference type="InterPro" id="IPR017930">
    <property type="entry name" value="Myb_dom"/>
</dbReference>
<evidence type="ECO:0000256" key="3">
    <source>
        <dbReference type="ARBA" id="ARBA00023125"/>
    </source>
</evidence>
<feature type="domain" description="HTH myb-type" evidence="9">
    <location>
        <begin position="276"/>
        <end position="320"/>
    </location>
</feature>
<evidence type="ECO:0000256" key="4">
    <source>
        <dbReference type="ARBA" id="ARBA00023163"/>
    </source>
</evidence>
<name>A5BM31_VITVI</name>
<dbReference type="NCBIfam" id="TIGR01557">
    <property type="entry name" value="myb_SHAQKYF"/>
    <property type="match status" value="1"/>
</dbReference>
<feature type="compositionally biased region" description="Low complexity" evidence="6">
    <location>
        <begin position="355"/>
        <end position="365"/>
    </location>
</feature>
<dbReference type="GO" id="GO:0005634">
    <property type="term" value="C:nucleus"/>
    <property type="evidence" value="ECO:0007669"/>
    <property type="project" value="UniProtKB-SubCell"/>
</dbReference>
<dbReference type="InterPro" id="IPR009057">
    <property type="entry name" value="Homeodomain-like_sf"/>
</dbReference>
<dbReference type="PANTHER" id="PTHR44042:SF67">
    <property type="entry name" value="MYB-LIKE PROTEIN I"/>
    <property type="match status" value="1"/>
</dbReference>
<evidence type="ECO:0000259" key="7">
    <source>
        <dbReference type="PROSITE" id="PS50090"/>
    </source>
</evidence>
<evidence type="ECO:0000256" key="2">
    <source>
        <dbReference type="ARBA" id="ARBA00023015"/>
    </source>
</evidence>
<dbReference type="SMART" id="SM00717">
    <property type="entry name" value="SANT"/>
    <property type="match status" value="2"/>
</dbReference>
<feature type="domain" description="SANT" evidence="8">
    <location>
        <begin position="274"/>
        <end position="320"/>
    </location>
</feature>
<evidence type="ECO:0000259" key="9">
    <source>
        <dbReference type="PROSITE" id="PS51294"/>
    </source>
</evidence>
<evidence type="ECO:0000256" key="5">
    <source>
        <dbReference type="ARBA" id="ARBA00023242"/>
    </source>
</evidence>
<feature type="compositionally biased region" description="Basic and acidic residues" evidence="6">
    <location>
        <begin position="109"/>
        <end position="120"/>
    </location>
</feature>
<evidence type="ECO:0000313" key="10">
    <source>
        <dbReference type="EMBL" id="CAN61550.1"/>
    </source>
</evidence>
<proteinExistence type="predicted"/>
<feature type="region of interest" description="Disordered" evidence="6">
    <location>
        <begin position="334"/>
        <end position="387"/>
    </location>
</feature>
<dbReference type="Gene3D" id="1.10.10.60">
    <property type="entry name" value="Homeodomain-like"/>
    <property type="match status" value="2"/>
</dbReference>
<keyword evidence="3" id="KW-0238">DNA-binding</keyword>
<keyword evidence="4" id="KW-0804">Transcription</keyword>
<dbReference type="FunFam" id="1.10.10.60:FF:000009">
    <property type="entry name" value="transcription factor MYB1R1"/>
    <property type="match status" value="1"/>
</dbReference>
<evidence type="ECO:0000256" key="6">
    <source>
        <dbReference type="SAM" id="MobiDB-lite"/>
    </source>
</evidence>
<dbReference type="PROSITE" id="PS51294">
    <property type="entry name" value="HTH_MYB"/>
    <property type="match status" value="1"/>
</dbReference>
<dbReference type="GO" id="GO:0003677">
    <property type="term" value="F:DNA binding"/>
    <property type="evidence" value="ECO:0007669"/>
    <property type="project" value="UniProtKB-KW"/>
</dbReference>
<keyword evidence="5" id="KW-0539">Nucleus</keyword>
<dbReference type="InterPro" id="IPR001005">
    <property type="entry name" value="SANT/Myb"/>
</dbReference>
<dbReference type="FunFam" id="1.10.10.60:FF:000154">
    <property type="entry name" value="Transcription factor SRM1"/>
    <property type="match status" value="1"/>
</dbReference>
<evidence type="ECO:0000259" key="8">
    <source>
        <dbReference type="PROSITE" id="PS51293"/>
    </source>
</evidence>